<dbReference type="PANTHER" id="PTHR46499:SF1">
    <property type="entry name" value="QUEUINE TRNA-RIBOSYLTRANSFERASE"/>
    <property type="match status" value="1"/>
</dbReference>
<evidence type="ECO:0000256" key="1">
    <source>
        <dbReference type="ARBA" id="ARBA00022694"/>
    </source>
</evidence>
<dbReference type="AlphaFoldDB" id="A0A0W1RD51"/>
<dbReference type="Proteomes" id="UP000054387">
    <property type="component" value="Unassembled WGS sequence"/>
</dbReference>
<organism evidence="3 4">
    <name type="scientific">Haloprofundus marisrubri</name>
    <dbReference type="NCBI Taxonomy" id="1514971"/>
    <lineage>
        <taxon>Archaea</taxon>
        <taxon>Methanobacteriati</taxon>
        <taxon>Methanobacteriota</taxon>
        <taxon>Stenosarchaea group</taxon>
        <taxon>Halobacteria</taxon>
        <taxon>Halobacteriales</taxon>
        <taxon>Haloferacaceae</taxon>
        <taxon>Haloprofundus</taxon>
    </lineage>
</organism>
<proteinExistence type="predicted"/>
<dbReference type="STRING" id="1514971.AUR64_03870"/>
<evidence type="ECO:0000313" key="3">
    <source>
        <dbReference type="EMBL" id="KTG11498.1"/>
    </source>
</evidence>
<dbReference type="GO" id="GO:0002099">
    <property type="term" value="P:tRNA wobble guanine modification"/>
    <property type="evidence" value="ECO:0007669"/>
    <property type="project" value="TreeGrafter"/>
</dbReference>
<evidence type="ECO:0000313" key="4">
    <source>
        <dbReference type="Proteomes" id="UP000054387"/>
    </source>
</evidence>
<dbReference type="Gene3D" id="3.20.20.105">
    <property type="entry name" value="Queuine tRNA-ribosyltransferase-like"/>
    <property type="match status" value="1"/>
</dbReference>
<dbReference type="InterPro" id="IPR050076">
    <property type="entry name" value="ArchSynthase1/Queuine_TRR"/>
</dbReference>
<dbReference type="GO" id="GO:0005737">
    <property type="term" value="C:cytoplasm"/>
    <property type="evidence" value="ECO:0007669"/>
    <property type="project" value="TreeGrafter"/>
</dbReference>
<dbReference type="Pfam" id="PF01702">
    <property type="entry name" value="TGT"/>
    <property type="match status" value="1"/>
</dbReference>
<dbReference type="PANTHER" id="PTHR46499">
    <property type="entry name" value="QUEUINE TRNA-RIBOSYLTRANSFERASE"/>
    <property type="match status" value="1"/>
</dbReference>
<feature type="domain" description="tRNA-guanine(15) transglycosylase-like" evidence="2">
    <location>
        <begin position="23"/>
        <end position="300"/>
    </location>
</feature>
<dbReference type="NCBIfam" id="TIGR00449">
    <property type="entry name" value="tgt_general"/>
    <property type="match status" value="1"/>
</dbReference>
<dbReference type="EMBL" id="LOPU01000004">
    <property type="protein sequence ID" value="KTG11498.1"/>
    <property type="molecule type" value="Genomic_DNA"/>
</dbReference>
<dbReference type="SUPFAM" id="SSF51713">
    <property type="entry name" value="tRNA-guanine transglycosylase"/>
    <property type="match status" value="1"/>
</dbReference>
<reference evidence="3 4" key="1">
    <citation type="submission" date="2015-12" db="EMBL/GenBank/DDBJ databases">
        <title>Haloprofundus marisrubri gen. nov., sp. nov., an extremely halophilic archaeon isolated from the Discovery deep brine-seawater interface in the Red Sea.</title>
        <authorList>
            <person name="Zhang G."/>
            <person name="Stingl U."/>
            <person name="Rashid M."/>
        </authorList>
    </citation>
    <scope>NUCLEOTIDE SEQUENCE [LARGE SCALE GENOMIC DNA]</scope>
    <source>
        <strain evidence="3 4">SB9</strain>
    </source>
</reference>
<keyword evidence="4" id="KW-1185">Reference proteome</keyword>
<dbReference type="GO" id="GO:0016740">
    <property type="term" value="F:transferase activity"/>
    <property type="evidence" value="ECO:0007669"/>
    <property type="project" value="UniProtKB-KW"/>
</dbReference>
<dbReference type="InterPro" id="IPR036511">
    <property type="entry name" value="TGT-like_sf"/>
</dbReference>
<sequence>MYSVGSLTDYNISRERYEDYISEPVKNREGFENFNGTLFLDSGGFKFLGGHGLDGSNFEVEIDQEKVYEIQDKMGGDILVNLDRPIAPSDDYDARVEKARQTAENITEFLDLSDGTRSARFLTLHGYNYSMLDTFLNEIDKIVGASRVHDEFDGIALGSLVPMKDNKTNLIDAIQDCREILRDWKFDDLPLHVLGISSTAIPLLAAVGADSFDSSSYLHSAINGKYATSLVSTKSLSEVDFSHCNCPVCSNDELVYRMQGNARYQKDVLGPVAMHNLIIQKREVAKIRDCIRSPGTEALVDYLEHTLGDHKSLRRFTHRVVNESLGGYF</sequence>
<keyword evidence="3" id="KW-0808">Transferase</keyword>
<keyword evidence="1" id="KW-0819">tRNA processing</keyword>
<comment type="caution">
    <text evidence="3">The sequence shown here is derived from an EMBL/GenBank/DDBJ whole genome shotgun (WGS) entry which is preliminary data.</text>
</comment>
<accession>A0A0W1RD51</accession>
<name>A0A0W1RD51_9EURY</name>
<dbReference type="InterPro" id="IPR002616">
    <property type="entry name" value="tRNA_ribo_trans-like"/>
</dbReference>
<protein>
    <submittedName>
        <fullName evidence="3">7-cyano-7-deazaguanine tRNA-ribosyltransferase</fullName>
    </submittedName>
</protein>
<evidence type="ECO:0000259" key="2">
    <source>
        <dbReference type="Pfam" id="PF01702"/>
    </source>
</evidence>
<gene>
    <name evidence="3" type="ORF">AUR64_03870</name>
</gene>